<geneLocation type="mitochondrion" evidence="11"/>
<proteinExistence type="inferred from homology"/>
<evidence type="ECO:0000256" key="5">
    <source>
        <dbReference type="ARBA" id="ARBA00022967"/>
    </source>
</evidence>
<comment type="function">
    <text evidence="8">Component of the cytochrome c oxidase, the last enzyme in the mitochondrial electron transport chain which drives oxidative phosphorylation. The respiratory chain contains 3 multisubunit complexes succinate dehydrogenase (complex II, CII), ubiquinol-cytochrome c oxidoreductase (cytochrome b-c1 complex, complex III, CIII) and cytochrome c oxidase (complex IV, CIV), that cooperate to transfer electrons derived from NADH and succinate to molecular oxygen, creating an electrochemical gradient over the inner membrane that drives transmembrane transport and the ATP synthase. Cytochrome c oxidase is the component of the respiratory chain that catalyzes the reduction of oxygen to water. Electrons originating from reduced cytochrome c in the intermembrane space (IMS) are transferred via the dinuclear copper A center (CU(A)) of subunit 2 and heme A of subunit 1 to the active site in subunit 1, a binuclear center (BNC) formed by heme A3 and copper B (CU(B)). The BNC reduces molecular oxygen to 2 water molecules using 4 electrons from cytochrome c in the IMS and 4 protons from the mitochondrial matrix.</text>
</comment>
<feature type="transmembrane region" description="Helical" evidence="9">
    <location>
        <begin position="82"/>
        <end position="104"/>
    </location>
</feature>
<name>E5L082_9ASCO</name>
<evidence type="ECO:0000256" key="6">
    <source>
        <dbReference type="ARBA" id="ARBA00022989"/>
    </source>
</evidence>
<dbReference type="InterPro" id="IPR013833">
    <property type="entry name" value="Cyt_c_oxidase_su3_a-hlx"/>
</dbReference>
<sequence length="264" mass="29723">MKFLYKHGNHLVEPSLWPIITSFSIFGLLFNLALSSHGYIGNPIHVILSVITLFLSVVLWTRDVVIEGTYLGQHTLKVRKGLILGYILFLISEVMFFVGIFWAYIHSSMGPTVEIGSMWPPIDIASIGPLELPLFNTIILLSSGATITYSHHSLLANNYSGAVNGLLITVLLAVLFLICQFIEYKYATFTISDGVYGSCFFLGTGWHGMHVIIGTLFLTACLLRMVNYHFTSTHHVGYECTIFLWHVVDVVWLVLYVLFYFWGS</sequence>
<dbReference type="GeneID" id="9845423"/>
<feature type="transmembrane region" description="Helical" evidence="9">
    <location>
        <begin position="195"/>
        <end position="223"/>
    </location>
</feature>
<keyword evidence="5" id="KW-1278">Translocase</keyword>
<dbReference type="InterPro" id="IPR035973">
    <property type="entry name" value="Cyt_c_oxidase_su3-like_sf"/>
</dbReference>
<accession>E5L082</accession>
<dbReference type="Gene3D" id="1.10.287.70">
    <property type="match status" value="1"/>
</dbReference>
<feature type="domain" description="Heme-copper oxidase subunit III family profile" evidence="10">
    <location>
        <begin position="5"/>
        <end position="264"/>
    </location>
</feature>
<dbReference type="EMBL" id="HQ267969">
    <property type="protein sequence ID" value="ADO51047.1"/>
    <property type="molecule type" value="Genomic_DNA"/>
</dbReference>
<dbReference type="CDD" id="cd01665">
    <property type="entry name" value="Cyt_c_Oxidase_III"/>
    <property type="match status" value="1"/>
</dbReference>
<dbReference type="GO" id="GO:0016020">
    <property type="term" value="C:membrane"/>
    <property type="evidence" value="ECO:0007669"/>
    <property type="project" value="UniProtKB-SubCell"/>
</dbReference>
<evidence type="ECO:0000259" key="10">
    <source>
        <dbReference type="PROSITE" id="PS50253"/>
    </source>
</evidence>
<dbReference type="RefSeq" id="YP_003935023.1">
    <property type="nucleotide sequence ID" value="NC_014613.1"/>
</dbReference>
<dbReference type="Gene3D" id="1.20.120.80">
    <property type="entry name" value="Cytochrome c oxidase, subunit III, four-helix bundle"/>
    <property type="match status" value="1"/>
</dbReference>
<evidence type="ECO:0000313" key="11">
    <source>
        <dbReference type="EMBL" id="ADO51047.1"/>
    </source>
</evidence>
<evidence type="ECO:0000256" key="8">
    <source>
        <dbReference type="RuleBase" id="RU003375"/>
    </source>
</evidence>
<dbReference type="GO" id="GO:0016491">
    <property type="term" value="F:oxidoreductase activity"/>
    <property type="evidence" value="ECO:0007669"/>
    <property type="project" value="UniProtKB-KW"/>
</dbReference>
<evidence type="ECO:0000256" key="1">
    <source>
        <dbReference type="ARBA" id="ARBA00004141"/>
    </source>
</evidence>
<evidence type="ECO:0000256" key="2">
    <source>
        <dbReference type="ARBA" id="ARBA00010581"/>
    </source>
</evidence>
<reference evidence="11" key="1">
    <citation type="journal article" date="2011" name="Nucleic Acids Res.">
        <title>Evolution of linear chromosomes and multipartite genomes in yeast mitochondria.</title>
        <authorList>
            <person name="Valach M."/>
            <person name="Farkas Z."/>
            <person name="Fricova D."/>
            <person name="Kovac J."/>
            <person name="Brejova B."/>
            <person name="Vinar T."/>
            <person name="Pfeiffer I."/>
            <person name="Kucsera J."/>
            <person name="Tomaska L."/>
            <person name="Lang B.F."/>
            <person name="Nosek J."/>
        </authorList>
    </citation>
    <scope>NUCLEOTIDE SEQUENCE</scope>
    <source>
        <strain evidence="11">CBS 5121</strain>
    </source>
</reference>
<dbReference type="AlphaFoldDB" id="E5L082"/>
<comment type="subcellular location">
    <subcellularLocation>
        <location evidence="1">Membrane</location>
        <topology evidence="1">Multi-pass membrane protein</topology>
    </subcellularLocation>
</comment>
<dbReference type="FunFam" id="1.20.120.80:FF:000002">
    <property type="entry name" value="Cytochrome c oxidase subunit 3"/>
    <property type="match status" value="1"/>
</dbReference>
<keyword evidence="4 8" id="KW-0812">Transmembrane</keyword>
<keyword evidence="6 9" id="KW-1133">Transmembrane helix</keyword>
<dbReference type="SUPFAM" id="SSF81452">
    <property type="entry name" value="Cytochrome c oxidase subunit III-like"/>
    <property type="match status" value="1"/>
</dbReference>
<dbReference type="GO" id="GO:0005739">
    <property type="term" value="C:mitochondrion"/>
    <property type="evidence" value="ECO:0007669"/>
    <property type="project" value="TreeGrafter"/>
</dbReference>
<dbReference type="Pfam" id="PF00510">
    <property type="entry name" value="COX3"/>
    <property type="match status" value="1"/>
</dbReference>
<evidence type="ECO:0000256" key="9">
    <source>
        <dbReference type="SAM" id="Phobius"/>
    </source>
</evidence>
<comment type="similarity">
    <text evidence="2 8">Belongs to the cytochrome c oxidase subunit 3 family.</text>
</comment>
<dbReference type="InterPro" id="IPR033945">
    <property type="entry name" value="Cyt_c_oxase_su3_dom"/>
</dbReference>
<feature type="transmembrane region" description="Helical" evidence="9">
    <location>
        <begin position="16"/>
        <end position="34"/>
    </location>
</feature>
<protein>
    <recommendedName>
        <fullName evidence="3 8">Cytochrome c oxidase subunit 3</fullName>
    </recommendedName>
</protein>
<dbReference type="GO" id="GO:0006123">
    <property type="term" value="P:mitochondrial electron transport, cytochrome c to oxygen"/>
    <property type="evidence" value="ECO:0007669"/>
    <property type="project" value="TreeGrafter"/>
</dbReference>
<feature type="transmembrane region" description="Helical" evidence="9">
    <location>
        <begin position="161"/>
        <end position="183"/>
    </location>
</feature>
<evidence type="ECO:0000256" key="7">
    <source>
        <dbReference type="ARBA" id="ARBA00023136"/>
    </source>
</evidence>
<keyword evidence="8 11" id="KW-0496">Mitochondrion</keyword>
<dbReference type="InterPro" id="IPR024791">
    <property type="entry name" value="Cyt_c/ubiquinol_Oxase_su3"/>
</dbReference>
<dbReference type="PANTHER" id="PTHR11403">
    <property type="entry name" value="CYTOCHROME C OXIDASE SUBUNIT III"/>
    <property type="match status" value="1"/>
</dbReference>
<dbReference type="GO" id="GO:0004129">
    <property type="term" value="F:cytochrome-c oxidase activity"/>
    <property type="evidence" value="ECO:0007669"/>
    <property type="project" value="InterPro"/>
</dbReference>
<feature type="transmembrane region" description="Helical" evidence="9">
    <location>
        <begin position="40"/>
        <end position="61"/>
    </location>
</feature>
<gene>
    <name evidence="11" type="primary">cox3</name>
</gene>
<evidence type="ECO:0000256" key="4">
    <source>
        <dbReference type="ARBA" id="ARBA00022692"/>
    </source>
</evidence>
<organism evidence="11">
    <name type="scientific">Groenewaldozyma salmanticensis</name>
    <dbReference type="NCBI Taxonomy" id="49332"/>
    <lineage>
        <taxon>Eukaryota</taxon>
        <taxon>Fungi</taxon>
        <taxon>Dikarya</taxon>
        <taxon>Ascomycota</taxon>
        <taxon>Saccharomycotina</taxon>
        <taxon>Dipodascomycetes</taxon>
        <taxon>Dipodascales</taxon>
        <taxon>Trichomonascaceae</taxon>
        <taxon>Groenewaldozyma</taxon>
    </lineage>
</organism>
<dbReference type="InterPro" id="IPR000298">
    <property type="entry name" value="Cyt_c_oxidase-like_su3"/>
</dbReference>
<feature type="transmembrane region" description="Helical" evidence="9">
    <location>
        <begin position="124"/>
        <end position="149"/>
    </location>
</feature>
<evidence type="ECO:0000256" key="3">
    <source>
        <dbReference type="ARBA" id="ARBA00015944"/>
    </source>
</evidence>
<dbReference type="PROSITE" id="PS50253">
    <property type="entry name" value="COX3"/>
    <property type="match status" value="1"/>
</dbReference>
<feature type="transmembrane region" description="Helical" evidence="9">
    <location>
        <begin position="243"/>
        <end position="262"/>
    </location>
</feature>
<dbReference type="PANTHER" id="PTHR11403:SF7">
    <property type="entry name" value="CYTOCHROME C OXIDASE SUBUNIT 3"/>
    <property type="match status" value="1"/>
</dbReference>
<keyword evidence="11" id="KW-0560">Oxidoreductase</keyword>
<keyword evidence="7 9" id="KW-0472">Membrane</keyword>